<dbReference type="EMBL" id="SLZQ01000010">
    <property type="protein sequence ID" value="TCS35616.1"/>
    <property type="molecule type" value="Genomic_DNA"/>
</dbReference>
<accession>A0A4R3HR81</accession>
<evidence type="ECO:0000256" key="2">
    <source>
        <dbReference type="SAM" id="MobiDB-lite"/>
    </source>
</evidence>
<evidence type="ECO:0000313" key="4">
    <source>
        <dbReference type="Proteomes" id="UP000295382"/>
    </source>
</evidence>
<feature type="region of interest" description="Disordered" evidence="2">
    <location>
        <begin position="143"/>
        <end position="168"/>
    </location>
</feature>
<dbReference type="OrthoDB" id="6507056at2"/>
<feature type="compositionally biased region" description="Low complexity" evidence="2">
    <location>
        <begin position="144"/>
        <end position="168"/>
    </location>
</feature>
<evidence type="ECO:0000256" key="1">
    <source>
        <dbReference type="SAM" id="Coils"/>
    </source>
</evidence>
<sequence>MKIDTNELQDRRYVMFLLGTKDAEISRCLEQSRKQLIVAGAKADTLPTKHEQKIKFILRLRDKALQVICKWLAENADFSGLPSVEEVLSEENHDKDNTSEPNAEGEELHKFWRAILAAYVRTPRSAAVEEYLKTKVPTVTAVNPAETAKASPPAPSTSAQEEPRATAATASCITSSKAIRLSATVVADPVELPVLAYRSHHLQSGQFFIDIVGLIQGDDLIELSAEEGTLLFPETGDATAFPGTGPTFNSSFDGLSIWRVKHGNREKKTQFIVDTWLAHVYDVFNVPHPSTDPDKVRAWIQKLYTPASNIYPVFHLTDGLLVKIASDTSDPRHADFDLPLHAYRAIHAIEWKGRTIIIKPLPAPDFKYDCAPPGTLVKRLFKQKSVVEGLPQITKNQLQVLAELAEQEADGKGIRQSTTRIASKLEEVFTSRDVLEEVFLEIMALPTVKSEINAAKARALEEHRKELAIEEKAVDALRIKKKSLEEEIERHKAANKREAADMAREIKKAFERASEESFKTLANVALLKPFLQPQQIEASNRNGETSTAPCPPVDRNASAGSQDIKATPRNIEWKGAPLLDVKGLNLALAKRCIVEGLSQCFMKAIVSAAASQGVVGLLGAQQKVVARSLAALLSGGVTCRVSITGDMFGPADLLNAPAIVATDSVTGMALGEFLGLQQAAGKPSIVILDGANRAPPESYIPELLAATQPSPSNEALAWTDRKGNVKLVQLLTPVIFLLCFSSGRSTFPLVPPLAWNLPIFDTDSKWHDMLDPEDDVPVSESFIDPSLWSSMAGRDQRFNLQLLSNLTPGSRSAAMRMKFAASRIDMDEADAELFSLAAYGYGRSKGAAVAEVLSVTSRQVTSHMQEYFRSADEAALSTIFDIHEGAAG</sequence>
<protein>
    <submittedName>
        <fullName evidence="3">Uncharacterized protein</fullName>
    </submittedName>
</protein>
<dbReference type="Proteomes" id="UP000295382">
    <property type="component" value="Unassembled WGS sequence"/>
</dbReference>
<proteinExistence type="predicted"/>
<feature type="compositionally biased region" description="Polar residues" evidence="2">
    <location>
        <begin position="538"/>
        <end position="548"/>
    </location>
</feature>
<feature type="coiled-coil region" evidence="1">
    <location>
        <begin position="460"/>
        <end position="516"/>
    </location>
</feature>
<dbReference type="AlphaFoldDB" id="A0A4R3HR81"/>
<name>A0A4R3HR81_PAULE</name>
<comment type="caution">
    <text evidence="3">The sequence shown here is derived from an EMBL/GenBank/DDBJ whole genome shotgun (WGS) entry which is preliminary data.</text>
</comment>
<dbReference type="RefSeq" id="WP_132259621.1">
    <property type="nucleotide sequence ID" value="NZ_SLZQ01000010.1"/>
</dbReference>
<keyword evidence="1" id="KW-0175">Coiled coil</keyword>
<evidence type="ECO:0000313" key="3">
    <source>
        <dbReference type="EMBL" id="TCS35616.1"/>
    </source>
</evidence>
<keyword evidence="4" id="KW-1185">Reference proteome</keyword>
<gene>
    <name evidence="3" type="ORF">EDC30_11085</name>
</gene>
<feature type="region of interest" description="Disordered" evidence="2">
    <location>
        <begin position="538"/>
        <end position="565"/>
    </location>
</feature>
<organism evidence="3 4">
    <name type="scientific">Paucimonas lemoignei</name>
    <name type="common">Pseudomonas lemoignei</name>
    <dbReference type="NCBI Taxonomy" id="29443"/>
    <lineage>
        <taxon>Bacteria</taxon>
        <taxon>Pseudomonadati</taxon>
        <taxon>Pseudomonadota</taxon>
        <taxon>Betaproteobacteria</taxon>
        <taxon>Burkholderiales</taxon>
        <taxon>Burkholderiaceae</taxon>
        <taxon>Paucimonas</taxon>
    </lineage>
</organism>
<reference evidence="3 4" key="1">
    <citation type="submission" date="2019-03" db="EMBL/GenBank/DDBJ databases">
        <title>Genomic Encyclopedia of Type Strains, Phase IV (KMG-IV): sequencing the most valuable type-strain genomes for metagenomic binning, comparative biology and taxonomic classification.</title>
        <authorList>
            <person name="Goeker M."/>
        </authorList>
    </citation>
    <scope>NUCLEOTIDE SEQUENCE [LARGE SCALE GENOMIC DNA]</scope>
    <source>
        <strain evidence="3 4">DSM 7445</strain>
    </source>
</reference>